<protein>
    <recommendedName>
        <fullName evidence="5">SURF1-like protein</fullName>
    </recommendedName>
</protein>
<evidence type="ECO:0000256" key="2">
    <source>
        <dbReference type="ARBA" id="ARBA00022692"/>
    </source>
</evidence>
<accession>A0ABQ6NBG5</accession>
<comment type="subcellular location">
    <subcellularLocation>
        <location evidence="1">Membrane</location>
    </subcellularLocation>
    <subcellularLocation>
        <location evidence="5">Mitochondrion inner membrane</location>
        <topology evidence="5">Multi-pass membrane protein</topology>
    </subcellularLocation>
</comment>
<dbReference type="Proteomes" id="UP001165060">
    <property type="component" value="Unassembled WGS sequence"/>
</dbReference>
<gene>
    <name evidence="7" type="ORF">TeGR_g15310</name>
</gene>
<comment type="function">
    <text evidence="5">Probably involved in the biogenesis of the COX complex.</text>
</comment>
<proteinExistence type="inferred from homology"/>
<dbReference type="Pfam" id="PF02104">
    <property type="entry name" value="SURF1"/>
    <property type="match status" value="1"/>
</dbReference>
<evidence type="ECO:0000256" key="4">
    <source>
        <dbReference type="ARBA" id="ARBA00023136"/>
    </source>
</evidence>
<evidence type="ECO:0000313" key="7">
    <source>
        <dbReference type="EMBL" id="GMI52365.1"/>
    </source>
</evidence>
<comment type="similarity">
    <text evidence="5">Belongs to the SURF1 family.</text>
</comment>
<keyword evidence="5" id="KW-0496">Mitochondrion</keyword>
<keyword evidence="5" id="KW-0999">Mitochondrion inner membrane</keyword>
<dbReference type="InterPro" id="IPR045214">
    <property type="entry name" value="Surf1/Surf4"/>
</dbReference>
<organism evidence="7 8">
    <name type="scientific">Tetraparma gracilis</name>
    <dbReference type="NCBI Taxonomy" id="2962635"/>
    <lineage>
        <taxon>Eukaryota</taxon>
        <taxon>Sar</taxon>
        <taxon>Stramenopiles</taxon>
        <taxon>Ochrophyta</taxon>
        <taxon>Bolidophyceae</taxon>
        <taxon>Parmales</taxon>
        <taxon>Triparmaceae</taxon>
        <taxon>Tetraparma</taxon>
    </lineage>
</organism>
<sequence>MSHLLFPALCAGTFGLGSWQAQRYQEKVDLVDRQDARVAAIKLALRDPETLDLAPVPSSADPRLLSVRTLSGCFDHEREVLLGPRGPPPGALADSGPNSGRSGGGLGSSPQGYFVITPLLTDSNEEVLVNRGWTARGSDR</sequence>
<reference evidence="7 8" key="1">
    <citation type="journal article" date="2023" name="Commun. Biol.">
        <title>Genome analysis of Parmales, the sister group of diatoms, reveals the evolutionary specialization of diatoms from phago-mixotrophs to photoautotrophs.</title>
        <authorList>
            <person name="Ban H."/>
            <person name="Sato S."/>
            <person name="Yoshikawa S."/>
            <person name="Yamada K."/>
            <person name="Nakamura Y."/>
            <person name="Ichinomiya M."/>
            <person name="Sato N."/>
            <person name="Blanc-Mathieu R."/>
            <person name="Endo H."/>
            <person name="Kuwata A."/>
            <person name="Ogata H."/>
        </authorList>
    </citation>
    <scope>NUCLEOTIDE SEQUENCE [LARGE SCALE GENOMIC DNA]</scope>
</reference>
<keyword evidence="3" id="KW-1133">Transmembrane helix</keyword>
<feature type="compositionally biased region" description="Low complexity" evidence="6">
    <location>
        <begin position="91"/>
        <end position="100"/>
    </location>
</feature>
<keyword evidence="2" id="KW-0812">Transmembrane</keyword>
<keyword evidence="8" id="KW-1185">Reference proteome</keyword>
<dbReference type="InterPro" id="IPR002994">
    <property type="entry name" value="Surf1/Shy1"/>
</dbReference>
<feature type="non-terminal residue" evidence="7">
    <location>
        <position position="140"/>
    </location>
</feature>
<evidence type="ECO:0000256" key="3">
    <source>
        <dbReference type="ARBA" id="ARBA00022989"/>
    </source>
</evidence>
<dbReference type="EMBL" id="BRYB01007080">
    <property type="protein sequence ID" value="GMI52365.1"/>
    <property type="molecule type" value="Genomic_DNA"/>
</dbReference>
<evidence type="ECO:0000256" key="6">
    <source>
        <dbReference type="SAM" id="MobiDB-lite"/>
    </source>
</evidence>
<evidence type="ECO:0000256" key="5">
    <source>
        <dbReference type="RuleBase" id="RU363076"/>
    </source>
</evidence>
<comment type="caution">
    <text evidence="7">The sequence shown here is derived from an EMBL/GenBank/DDBJ whole genome shotgun (WGS) entry which is preliminary data.</text>
</comment>
<dbReference type="PANTHER" id="PTHR23427:SF2">
    <property type="entry name" value="SURFEIT LOCUS PROTEIN 1"/>
    <property type="match status" value="1"/>
</dbReference>
<evidence type="ECO:0000256" key="1">
    <source>
        <dbReference type="ARBA" id="ARBA00004370"/>
    </source>
</evidence>
<name>A0ABQ6NBG5_9STRA</name>
<evidence type="ECO:0000313" key="8">
    <source>
        <dbReference type="Proteomes" id="UP001165060"/>
    </source>
</evidence>
<dbReference type="PROSITE" id="PS50895">
    <property type="entry name" value="SURF1"/>
    <property type="match status" value="1"/>
</dbReference>
<keyword evidence="4" id="KW-0472">Membrane</keyword>
<feature type="region of interest" description="Disordered" evidence="6">
    <location>
        <begin position="81"/>
        <end position="109"/>
    </location>
</feature>
<dbReference type="PANTHER" id="PTHR23427">
    <property type="entry name" value="SURFEIT LOCUS PROTEIN"/>
    <property type="match status" value="1"/>
</dbReference>